<dbReference type="GO" id="GO:0016747">
    <property type="term" value="F:acyltransferase activity, transferring groups other than amino-acyl groups"/>
    <property type="evidence" value="ECO:0007669"/>
    <property type="project" value="InterPro"/>
</dbReference>
<feature type="transmembrane region" description="Helical" evidence="1">
    <location>
        <begin position="287"/>
        <end position="306"/>
    </location>
</feature>
<name>A0A5C1E4N9_9RHOO</name>
<keyword evidence="4" id="KW-1185">Reference proteome</keyword>
<dbReference type="InterPro" id="IPR002656">
    <property type="entry name" value="Acyl_transf_3_dom"/>
</dbReference>
<sequence length="344" mass="37592">MSPSPRRMPLIDAFKAIASQLIVLHHLSSYGPLSESARELAPQLLDWMYDYARVAVQVFLVIGGFLAAKGLAPQGESVVQQPLALIWKRYRRLVLPYLAALGVGITCAALVRLWLWDGWVPSAPTLPQLAAHALLLHSVLDQEALSAGVWYVAIDFQLFALMVLTLWLSGKAGALAGQVRRLTPVLVGVLAVASLFHFNRNEVWDEWAIYFFGSYAMGALAYWAADDDRSPLWLGVLAAIVIGALVIDFRLRIAVALAVALALGVGRRTGALEAWLDVRPLAYLGKISYSVFLFHFPVVMVMNAVIPHLVPRNPTASAIGLVLAWGVSVAAGAFFFRLVESRVR</sequence>
<feature type="domain" description="Acyltransferase 3" evidence="2">
    <location>
        <begin position="11"/>
        <end position="330"/>
    </location>
</feature>
<evidence type="ECO:0000313" key="3">
    <source>
        <dbReference type="EMBL" id="QEL63820.1"/>
    </source>
</evidence>
<reference evidence="3 4" key="1">
    <citation type="submission" date="2017-07" db="EMBL/GenBank/DDBJ databases">
        <title>Complete genome sequence of Oryzomicrobium terrae TPP412.</title>
        <authorList>
            <person name="Chiu L.-W."/>
            <person name="Lo K.-J."/>
            <person name="Tsai Y.-M."/>
            <person name="Lin S.-S."/>
            <person name="Kuo C.-H."/>
            <person name="Liu C.-T."/>
        </authorList>
    </citation>
    <scope>NUCLEOTIDE SEQUENCE [LARGE SCALE GENOMIC DNA]</scope>
    <source>
        <strain evidence="3 4">TPP412</strain>
    </source>
</reference>
<dbReference type="RefSeq" id="WP_223115983.1">
    <property type="nucleotide sequence ID" value="NZ_CP022579.1"/>
</dbReference>
<evidence type="ECO:0000256" key="1">
    <source>
        <dbReference type="SAM" id="Phobius"/>
    </source>
</evidence>
<gene>
    <name evidence="3" type="ORF">OTERR_03440</name>
</gene>
<dbReference type="AlphaFoldDB" id="A0A5C1E4N9"/>
<dbReference type="Pfam" id="PF01757">
    <property type="entry name" value="Acyl_transf_3"/>
    <property type="match status" value="1"/>
</dbReference>
<proteinExistence type="predicted"/>
<feature type="transmembrane region" description="Helical" evidence="1">
    <location>
        <begin position="318"/>
        <end position="339"/>
    </location>
</feature>
<dbReference type="InterPro" id="IPR052728">
    <property type="entry name" value="O2_lipid_transport_reg"/>
</dbReference>
<keyword evidence="1" id="KW-0812">Transmembrane</keyword>
<organism evidence="3 4">
    <name type="scientific">Oryzomicrobium terrae</name>
    <dbReference type="NCBI Taxonomy" id="1735038"/>
    <lineage>
        <taxon>Bacteria</taxon>
        <taxon>Pseudomonadati</taxon>
        <taxon>Pseudomonadota</taxon>
        <taxon>Betaproteobacteria</taxon>
        <taxon>Rhodocyclales</taxon>
        <taxon>Rhodocyclaceae</taxon>
        <taxon>Oryzomicrobium</taxon>
    </lineage>
</organism>
<feature type="transmembrane region" description="Helical" evidence="1">
    <location>
        <begin position="182"/>
        <end position="201"/>
    </location>
</feature>
<feature type="transmembrane region" description="Helical" evidence="1">
    <location>
        <begin position="232"/>
        <end position="247"/>
    </location>
</feature>
<dbReference type="Proteomes" id="UP000323671">
    <property type="component" value="Chromosome"/>
</dbReference>
<feature type="transmembrane region" description="Helical" evidence="1">
    <location>
        <begin position="148"/>
        <end position="170"/>
    </location>
</feature>
<dbReference type="PANTHER" id="PTHR11161:SF0">
    <property type="entry name" value="O-ACYLTRANSFERASE LIKE PROTEIN"/>
    <property type="match status" value="1"/>
</dbReference>
<evidence type="ECO:0000259" key="2">
    <source>
        <dbReference type="Pfam" id="PF01757"/>
    </source>
</evidence>
<feature type="transmembrane region" description="Helical" evidence="1">
    <location>
        <begin position="253"/>
        <end position="275"/>
    </location>
</feature>
<keyword evidence="1" id="KW-0472">Membrane</keyword>
<accession>A0A5C1E4N9</accession>
<keyword evidence="1" id="KW-1133">Transmembrane helix</keyword>
<dbReference type="PANTHER" id="PTHR11161">
    <property type="entry name" value="O-ACYLTRANSFERASE"/>
    <property type="match status" value="1"/>
</dbReference>
<protein>
    <recommendedName>
        <fullName evidence="2">Acyltransferase 3 domain-containing protein</fullName>
    </recommendedName>
</protein>
<feature type="transmembrane region" description="Helical" evidence="1">
    <location>
        <begin position="207"/>
        <end position="225"/>
    </location>
</feature>
<evidence type="ECO:0000313" key="4">
    <source>
        <dbReference type="Proteomes" id="UP000323671"/>
    </source>
</evidence>
<dbReference type="KEGG" id="otr:OTERR_03440"/>
<dbReference type="EMBL" id="CP022579">
    <property type="protein sequence ID" value="QEL63820.1"/>
    <property type="molecule type" value="Genomic_DNA"/>
</dbReference>
<feature type="transmembrane region" description="Helical" evidence="1">
    <location>
        <begin position="51"/>
        <end position="72"/>
    </location>
</feature>
<feature type="transmembrane region" description="Helical" evidence="1">
    <location>
        <begin position="93"/>
        <end position="115"/>
    </location>
</feature>